<dbReference type="AlphaFoldDB" id="A0AAD8LZ67"/>
<keyword evidence="2" id="KW-0378">Hydrolase</keyword>
<feature type="domain" description="Helitron helicase-like" evidence="1">
    <location>
        <begin position="47"/>
        <end position="109"/>
    </location>
</feature>
<evidence type="ECO:0000313" key="2">
    <source>
        <dbReference type="EMBL" id="KAK1353898.1"/>
    </source>
</evidence>
<proteinExistence type="predicted"/>
<reference evidence="2" key="2">
    <citation type="submission" date="2023-05" db="EMBL/GenBank/DDBJ databases">
        <authorList>
            <person name="Schelkunov M.I."/>
        </authorList>
    </citation>
    <scope>NUCLEOTIDE SEQUENCE</scope>
    <source>
        <strain evidence="2">Hsosn_3</strain>
        <tissue evidence="2">Leaf</tissue>
    </source>
</reference>
<protein>
    <submittedName>
        <fullName evidence="2">ATP-dependent DNA helicase</fullName>
    </submittedName>
</protein>
<evidence type="ECO:0000313" key="3">
    <source>
        <dbReference type="Proteomes" id="UP001237642"/>
    </source>
</evidence>
<keyword evidence="2" id="KW-0547">Nucleotide-binding</keyword>
<sequence>MPFGKADNKSSKQREMISMKEYYSYKFQVRTNEGITPCLGGRLYQHPVWDEVIQMMKLLPQCSPPNSPDVMARVFRLKLDQLIDDIKKESYFGNCLGVMYVVEFQKRGYAVVKAFMMHGPCGQQFPKSPCMKQYKCTRHFPKKYCPATVFDQSGFPIYKRRNTNITVKKGNANLDNQWVVPYNRNLLVKYQCHMNVEICAHARSLKYLFKYCLKGHDRATVEIRGKKRRSETGEKTEEPEDEIQSFFDGRYICGCEAAYRIFGFNIHYRSLSVERLSFHLDGNKQCAFRSNEPLPKVASREKEKYSQLEAYFILNKNDSNARKFLYDEIPQHYVWNDADRIWNLRKRGKKIGRLSYSHHSAGELWYLRLLLTKVRGATSFESLRTVKGKVFNTFQEACKEYGLLDDDKEWHQVLEQCSVSGFPPQIRQLFVHIMVNCKVTDLNALWNNHWKCMVDDMLMKQKKLTGNPHLILNEKQQQFYALAEIHNLLKSIGKSLQDYSQMPQPPHSYLDCGINNLIIEETII</sequence>
<dbReference type="PANTHER" id="PTHR10492">
    <property type="match status" value="1"/>
</dbReference>
<comment type="caution">
    <text evidence="2">The sequence shown here is derived from an EMBL/GenBank/DDBJ whole genome shotgun (WGS) entry which is preliminary data.</text>
</comment>
<name>A0AAD8LZ67_9APIA</name>
<accession>A0AAD8LZ67</accession>
<reference evidence="2" key="1">
    <citation type="submission" date="2023-02" db="EMBL/GenBank/DDBJ databases">
        <title>Genome of toxic invasive species Heracleum sosnowskyi carries increased number of genes despite the absence of recent whole-genome duplications.</title>
        <authorList>
            <person name="Schelkunov M."/>
            <person name="Shtratnikova V."/>
            <person name="Makarenko M."/>
            <person name="Klepikova A."/>
            <person name="Omelchenko D."/>
            <person name="Novikova G."/>
            <person name="Obukhova E."/>
            <person name="Bogdanov V."/>
            <person name="Penin A."/>
            <person name="Logacheva M."/>
        </authorList>
    </citation>
    <scope>NUCLEOTIDE SEQUENCE</scope>
    <source>
        <strain evidence="2">Hsosn_3</strain>
        <tissue evidence="2">Leaf</tissue>
    </source>
</reference>
<dbReference type="EMBL" id="JAUIZM010000012">
    <property type="protein sequence ID" value="KAK1353898.1"/>
    <property type="molecule type" value="Genomic_DNA"/>
</dbReference>
<dbReference type="Pfam" id="PF14214">
    <property type="entry name" value="Helitron_like_N"/>
    <property type="match status" value="1"/>
</dbReference>
<keyword evidence="2" id="KW-0067">ATP-binding</keyword>
<dbReference type="InterPro" id="IPR025476">
    <property type="entry name" value="Helitron_helicase-like"/>
</dbReference>
<dbReference type="Proteomes" id="UP001237642">
    <property type="component" value="Unassembled WGS sequence"/>
</dbReference>
<keyword evidence="2" id="KW-0347">Helicase</keyword>
<keyword evidence="3" id="KW-1185">Reference proteome</keyword>
<dbReference type="PANTHER" id="PTHR10492:SF95">
    <property type="entry name" value="HELITRON HELICASE-LIKE DOMAIN-CONTAINING PROTEIN"/>
    <property type="match status" value="1"/>
</dbReference>
<gene>
    <name evidence="2" type="ORF">POM88_052263</name>
</gene>
<evidence type="ECO:0000259" key="1">
    <source>
        <dbReference type="Pfam" id="PF14214"/>
    </source>
</evidence>
<dbReference type="GO" id="GO:0004386">
    <property type="term" value="F:helicase activity"/>
    <property type="evidence" value="ECO:0007669"/>
    <property type="project" value="UniProtKB-KW"/>
</dbReference>
<organism evidence="2 3">
    <name type="scientific">Heracleum sosnowskyi</name>
    <dbReference type="NCBI Taxonomy" id="360622"/>
    <lineage>
        <taxon>Eukaryota</taxon>
        <taxon>Viridiplantae</taxon>
        <taxon>Streptophyta</taxon>
        <taxon>Embryophyta</taxon>
        <taxon>Tracheophyta</taxon>
        <taxon>Spermatophyta</taxon>
        <taxon>Magnoliopsida</taxon>
        <taxon>eudicotyledons</taxon>
        <taxon>Gunneridae</taxon>
        <taxon>Pentapetalae</taxon>
        <taxon>asterids</taxon>
        <taxon>campanulids</taxon>
        <taxon>Apiales</taxon>
        <taxon>Apiaceae</taxon>
        <taxon>Apioideae</taxon>
        <taxon>apioid superclade</taxon>
        <taxon>Tordylieae</taxon>
        <taxon>Tordyliinae</taxon>
        <taxon>Heracleum</taxon>
    </lineage>
</organism>